<keyword evidence="3" id="KW-1185">Reference proteome</keyword>
<evidence type="ECO:0000313" key="2">
    <source>
        <dbReference type="EnsemblPlants" id="OPUNC01G16930.1"/>
    </source>
</evidence>
<evidence type="ECO:0000256" key="1">
    <source>
        <dbReference type="SAM" id="MobiDB-lite"/>
    </source>
</evidence>
<dbReference type="EnsemblPlants" id="OPUNC01G16930.1">
    <property type="protein sequence ID" value="OPUNC01G16930.1"/>
    <property type="gene ID" value="OPUNC01G16930"/>
</dbReference>
<dbReference type="Gramene" id="OPUNC01G16930.1">
    <property type="protein sequence ID" value="OPUNC01G16930.1"/>
    <property type="gene ID" value="OPUNC01G16930"/>
</dbReference>
<dbReference type="STRING" id="4537.A0A0E0JJ29"/>
<dbReference type="Proteomes" id="UP000026962">
    <property type="component" value="Chromosome 1"/>
</dbReference>
<name>A0A0E0JJ29_ORYPU</name>
<sequence length="222" mass="24342">MAREKSPAGTPGSGGGAGDHGGAVVAARLAGKVVSIHYPVLSDTNYGMWAIKMKIILRHLGIWAEVVGEGSSAGEEKDIEALTAISQAVSDAVMMAIANKDTPKEDERQRGSIKKARLQALKSIEQWSDVSKISVAQANGHLRVFEESWKGRRRENEGHGNGRSDDNDDNDGSDFNSSERKFDRKKVKYYNCDIRRYFANECHNPKKEEVLLAAADDEPTLL</sequence>
<proteinExistence type="predicted"/>
<feature type="compositionally biased region" description="Gly residues" evidence="1">
    <location>
        <begin position="11"/>
        <end position="20"/>
    </location>
</feature>
<dbReference type="AlphaFoldDB" id="A0A0E0JJ29"/>
<evidence type="ECO:0000313" key="3">
    <source>
        <dbReference type="Proteomes" id="UP000026962"/>
    </source>
</evidence>
<feature type="region of interest" description="Disordered" evidence="1">
    <location>
        <begin position="152"/>
        <end position="179"/>
    </location>
</feature>
<dbReference type="HOGENOM" id="CLU_1186580_0_0_1"/>
<feature type="region of interest" description="Disordered" evidence="1">
    <location>
        <begin position="1"/>
        <end position="20"/>
    </location>
</feature>
<organism evidence="2">
    <name type="scientific">Oryza punctata</name>
    <name type="common">Red rice</name>
    <dbReference type="NCBI Taxonomy" id="4537"/>
    <lineage>
        <taxon>Eukaryota</taxon>
        <taxon>Viridiplantae</taxon>
        <taxon>Streptophyta</taxon>
        <taxon>Embryophyta</taxon>
        <taxon>Tracheophyta</taxon>
        <taxon>Spermatophyta</taxon>
        <taxon>Magnoliopsida</taxon>
        <taxon>Liliopsida</taxon>
        <taxon>Poales</taxon>
        <taxon>Poaceae</taxon>
        <taxon>BOP clade</taxon>
        <taxon>Oryzoideae</taxon>
        <taxon>Oryzeae</taxon>
        <taxon>Oryzinae</taxon>
        <taxon>Oryza</taxon>
    </lineage>
</organism>
<evidence type="ECO:0008006" key="4">
    <source>
        <dbReference type="Google" id="ProtNLM"/>
    </source>
</evidence>
<reference evidence="2" key="2">
    <citation type="submission" date="2018-05" db="EMBL/GenBank/DDBJ databases">
        <title>OpunRS2 (Oryza punctata Reference Sequence Version 2).</title>
        <authorList>
            <person name="Zhang J."/>
            <person name="Kudrna D."/>
            <person name="Lee S."/>
            <person name="Talag J."/>
            <person name="Welchert J."/>
            <person name="Wing R.A."/>
        </authorList>
    </citation>
    <scope>NUCLEOTIDE SEQUENCE [LARGE SCALE GENOMIC DNA]</scope>
</reference>
<reference evidence="2" key="1">
    <citation type="submission" date="2015-04" db="UniProtKB">
        <authorList>
            <consortium name="EnsemblPlants"/>
        </authorList>
    </citation>
    <scope>IDENTIFICATION</scope>
</reference>
<feature type="compositionally biased region" description="Basic and acidic residues" evidence="1">
    <location>
        <begin position="152"/>
        <end position="165"/>
    </location>
</feature>
<accession>A0A0E0JJ29</accession>
<protein>
    <recommendedName>
        <fullName evidence="4">DUF4219 domain-containing protein</fullName>
    </recommendedName>
</protein>
<dbReference type="OMA" id="FANECHN"/>